<dbReference type="CDD" id="cd00086">
    <property type="entry name" value="homeodomain"/>
    <property type="match status" value="1"/>
</dbReference>
<proteinExistence type="predicted"/>
<name>A0A6L2PS43_COPFO</name>
<accession>A0A6L2PS43</accession>
<evidence type="ECO:0000313" key="3">
    <source>
        <dbReference type="EMBL" id="GFG33225.1"/>
    </source>
</evidence>
<dbReference type="AlphaFoldDB" id="A0A6L2PS43"/>
<dbReference type="GO" id="GO:0003677">
    <property type="term" value="F:DNA binding"/>
    <property type="evidence" value="ECO:0007669"/>
    <property type="project" value="InterPro"/>
</dbReference>
<dbReference type="OrthoDB" id="9990008at2759"/>
<keyword evidence="4" id="KW-1185">Reference proteome</keyword>
<dbReference type="GO" id="GO:0005634">
    <property type="term" value="C:nucleus"/>
    <property type="evidence" value="ECO:0007669"/>
    <property type="project" value="UniProtKB-SubCell"/>
</dbReference>
<evidence type="ECO:0000256" key="1">
    <source>
        <dbReference type="ARBA" id="ARBA00004123"/>
    </source>
</evidence>
<dbReference type="Proteomes" id="UP000502823">
    <property type="component" value="Unassembled WGS sequence"/>
</dbReference>
<feature type="region of interest" description="Disordered" evidence="2">
    <location>
        <begin position="41"/>
        <end position="101"/>
    </location>
</feature>
<evidence type="ECO:0008006" key="5">
    <source>
        <dbReference type="Google" id="ProtNLM"/>
    </source>
</evidence>
<dbReference type="InterPro" id="IPR001356">
    <property type="entry name" value="HD"/>
</dbReference>
<evidence type="ECO:0000313" key="4">
    <source>
        <dbReference type="Proteomes" id="UP000502823"/>
    </source>
</evidence>
<gene>
    <name evidence="3" type="ORF">Cfor_05534</name>
</gene>
<sequence length="101" mass="11193">MEATWFSRIFSTHLPDCTVFSLFQVWFQNARAKWRRMMIKQEGKSGDKCPGTESGNALGDMDSFQPHGPGTVGPEFHQQPVPSHSPHFVLGSSSPAPLECS</sequence>
<dbReference type="InterPro" id="IPR009057">
    <property type="entry name" value="Homeodomain-like_sf"/>
</dbReference>
<comment type="subcellular location">
    <subcellularLocation>
        <location evidence="1">Nucleus</location>
    </subcellularLocation>
</comment>
<dbReference type="InParanoid" id="A0A6L2PS43"/>
<evidence type="ECO:0000256" key="2">
    <source>
        <dbReference type="SAM" id="MobiDB-lite"/>
    </source>
</evidence>
<dbReference type="EMBL" id="BLKM01000417">
    <property type="protein sequence ID" value="GFG33225.1"/>
    <property type="molecule type" value="Genomic_DNA"/>
</dbReference>
<organism evidence="3 4">
    <name type="scientific">Coptotermes formosanus</name>
    <name type="common">Formosan subterranean termite</name>
    <dbReference type="NCBI Taxonomy" id="36987"/>
    <lineage>
        <taxon>Eukaryota</taxon>
        <taxon>Metazoa</taxon>
        <taxon>Ecdysozoa</taxon>
        <taxon>Arthropoda</taxon>
        <taxon>Hexapoda</taxon>
        <taxon>Insecta</taxon>
        <taxon>Pterygota</taxon>
        <taxon>Neoptera</taxon>
        <taxon>Polyneoptera</taxon>
        <taxon>Dictyoptera</taxon>
        <taxon>Blattodea</taxon>
        <taxon>Blattoidea</taxon>
        <taxon>Termitoidae</taxon>
        <taxon>Rhinotermitidae</taxon>
        <taxon>Coptotermes</taxon>
    </lineage>
</organism>
<dbReference type="SUPFAM" id="SSF46689">
    <property type="entry name" value="Homeodomain-like"/>
    <property type="match status" value="1"/>
</dbReference>
<protein>
    <recommendedName>
        <fullName evidence="5">Homeobox domain-containing protein</fullName>
    </recommendedName>
</protein>
<dbReference type="Gene3D" id="1.10.10.60">
    <property type="entry name" value="Homeodomain-like"/>
    <property type="match status" value="1"/>
</dbReference>
<reference evidence="4" key="1">
    <citation type="submission" date="2020-01" db="EMBL/GenBank/DDBJ databases">
        <title>Draft genome sequence of the Termite Coptotermes fromosanus.</title>
        <authorList>
            <person name="Itakura S."/>
            <person name="Yosikawa Y."/>
            <person name="Umezawa K."/>
        </authorList>
    </citation>
    <scope>NUCLEOTIDE SEQUENCE [LARGE SCALE GENOMIC DNA]</scope>
</reference>
<comment type="caution">
    <text evidence="3">The sequence shown here is derived from an EMBL/GenBank/DDBJ whole genome shotgun (WGS) entry which is preliminary data.</text>
</comment>